<accession>A0AAE1CMS9</accession>
<proteinExistence type="predicted"/>
<reference evidence="2" key="1">
    <citation type="journal article" date="2023" name="G3 (Bethesda)">
        <title>A reference genome for the long-term kleptoplast-retaining sea slug Elysia crispata morphotype clarki.</title>
        <authorList>
            <person name="Eastman K.E."/>
            <person name="Pendleton A.L."/>
            <person name="Shaikh M.A."/>
            <person name="Suttiyut T."/>
            <person name="Ogas R."/>
            <person name="Tomko P."/>
            <person name="Gavelis G."/>
            <person name="Widhalm J.R."/>
            <person name="Wisecaver J.H."/>
        </authorList>
    </citation>
    <scope>NUCLEOTIDE SEQUENCE</scope>
    <source>
        <strain evidence="2">ECLA1</strain>
    </source>
</reference>
<evidence type="ECO:0000313" key="2">
    <source>
        <dbReference type="EMBL" id="KAK3714355.1"/>
    </source>
</evidence>
<sequence length="132" mass="14876">MYARCPRVLCPCGPRGCTVELEDEIVISKQNNLLRCLFASPCVPNHKEGKTFLAENTGQLVVKHSHDPVKRRAEFKTNPSTTVWFKPMTEKSLNASREEAMSRRRACHNRSSARDTPTSDSVRSDMILSLCP</sequence>
<gene>
    <name evidence="2" type="ORF">RRG08_017194</name>
</gene>
<organism evidence="2 3">
    <name type="scientific">Elysia crispata</name>
    <name type="common">lettuce slug</name>
    <dbReference type="NCBI Taxonomy" id="231223"/>
    <lineage>
        <taxon>Eukaryota</taxon>
        <taxon>Metazoa</taxon>
        <taxon>Spiralia</taxon>
        <taxon>Lophotrochozoa</taxon>
        <taxon>Mollusca</taxon>
        <taxon>Gastropoda</taxon>
        <taxon>Heterobranchia</taxon>
        <taxon>Euthyneura</taxon>
        <taxon>Panpulmonata</taxon>
        <taxon>Sacoglossa</taxon>
        <taxon>Placobranchoidea</taxon>
        <taxon>Plakobranchidae</taxon>
        <taxon>Elysia</taxon>
    </lineage>
</organism>
<name>A0AAE1CMS9_9GAST</name>
<evidence type="ECO:0000256" key="1">
    <source>
        <dbReference type="SAM" id="MobiDB-lite"/>
    </source>
</evidence>
<protein>
    <submittedName>
        <fullName evidence="2">Uncharacterized protein</fullName>
    </submittedName>
</protein>
<dbReference type="AlphaFoldDB" id="A0AAE1CMS9"/>
<evidence type="ECO:0000313" key="3">
    <source>
        <dbReference type="Proteomes" id="UP001283361"/>
    </source>
</evidence>
<keyword evidence="3" id="KW-1185">Reference proteome</keyword>
<feature type="region of interest" description="Disordered" evidence="1">
    <location>
        <begin position="93"/>
        <end position="123"/>
    </location>
</feature>
<comment type="caution">
    <text evidence="2">The sequence shown here is derived from an EMBL/GenBank/DDBJ whole genome shotgun (WGS) entry which is preliminary data.</text>
</comment>
<dbReference type="EMBL" id="JAWDGP010007536">
    <property type="protein sequence ID" value="KAK3714355.1"/>
    <property type="molecule type" value="Genomic_DNA"/>
</dbReference>
<dbReference type="Proteomes" id="UP001283361">
    <property type="component" value="Unassembled WGS sequence"/>
</dbReference>